<protein>
    <submittedName>
        <fullName evidence="2">Stage III sporulation protein AF</fullName>
    </submittedName>
</protein>
<accession>A0ABT2WF62</accession>
<evidence type="ECO:0000313" key="3">
    <source>
        <dbReference type="Proteomes" id="UP001208656"/>
    </source>
</evidence>
<dbReference type="NCBIfam" id="TIGR02896">
    <property type="entry name" value="spore_III_AF"/>
    <property type="match status" value="1"/>
</dbReference>
<dbReference type="InterPro" id="IPR014245">
    <property type="entry name" value="Spore_III_AF"/>
</dbReference>
<feature type="transmembrane region" description="Helical" evidence="1">
    <location>
        <begin position="6"/>
        <end position="25"/>
    </location>
</feature>
<organism evidence="2 3">
    <name type="scientific">Pallidibacillus thermolactis</name>
    <dbReference type="NCBI Taxonomy" id="251051"/>
    <lineage>
        <taxon>Bacteria</taxon>
        <taxon>Bacillati</taxon>
        <taxon>Bacillota</taxon>
        <taxon>Bacilli</taxon>
        <taxon>Bacillales</taxon>
        <taxon>Bacillaceae</taxon>
        <taxon>Pallidibacillus</taxon>
    </lineage>
</organism>
<dbReference type="EMBL" id="JAOUSE010000013">
    <property type="protein sequence ID" value="MCU9594086.1"/>
    <property type="molecule type" value="Genomic_DNA"/>
</dbReference>
<name>A0ABT2WF62_9BACI</name>
<evidence type="ECO:0000256" key="1">
    <source>
        <dbReference type="SAM" id="Phobius"/>
    </source>
</evidence>
<gene>
    <name evidence="2" type="primary">spoIIIAF</name>
    <name evidence="2" type="ORF">OEV82_06425</name>
</gene>
<reference evidence="2 3" key="1">
    <citation type="submission" date="2022-10" db="EMBL/GenBank/DDBJ databases">
        <title>Description of Fervidibacillus gen. nov. in the family Fervidibacillaceae fam. nov. with two species, Fervidibacillus albus sp. nov., and Fervidibacillus halotolerans sp. nov., isolated from tidal flat sediments.</title>
        <authorList>
            <person name="Kwon K.K."/>
            <person name="Yang S.-H."/>
        </authorList>
    </citation>
    <scope>NUCLEOTIDE SEQUENCE [LARGE SCALE GENOMIC DNA]</scope>
    <source>
        <strain evidence="2 3">DSM 23332</strain>
    </source>
</reference>
<keyword evidence="1" id="KW-0812">Transmembrane</keyword>
<comment type="caution">
    <text evidence="2">The sequence shown here is derived from an EMBL/GenBank/DDBJ whole genome shotgun (WGS) entry which is preliminary data.</text>
</comment>
<keyword evidence="1" id="KW-0472">Membrane</keyword>
<feature type="transmembrane region" description="Helical" evidence="1">
    <location>
        <begin position="37"/>
        <end position="54"/>
    </location>
</feature>
<keyword evidence="1" id="KW-1133">Transmembrane helix</keyword>
<proteinExistence type="predicted"/>
<dbReference type="RefSeq" id="WP_263061355.1">
    <property type="nucleotide sequence ID" value="NZ_JAOUSE010000013.1"/>
</dbReference>
<sequence>MDFLTDWITNILLFILLAVVVELLLPQTSLQKYVKMVIGLLLISIILNPIFKLFSSDLEDLIKNANVLFEKDVNTNIENSIENQKIDIQADQNAYILEQTAVQLVEMTEKELMDTFNYQFRNVELVVDENYRSYLQPEDVMENLLSIQVSLQEAAEEKPVVKQIDEVRINLSEPYETEFKPDIEPIARFLADKWEVDKELLAISFERGQNENE</sequence>
<keyword evidence="3" id="KW-1185">Reference proteome</keyword>
<dbReference type="Proteomes" id="UP001208656">
    <property type="component" value="Unassembled WGS sequence"/>
</dbReference>
<evidence type="ECO:0000313" key="2">
    <source>
        <dbReference type="EMBL" id="MCU9594086.1"/>
    </source>
</evidence>
<dbReference type="Pfam" id="PF09581">
    <property type="entry name" value="Spore_III_AF"/>
    <property type="match status" value="1"/>
</dbReference>